<dbReference type="Gene3D" id="2.60.40.1940">
    <property type="match status" value="1"/>
</dbReference>
<dbReference type="AlphaFoldDB" id="A0ABD1DKY4"/>
<dbReference type="Pfam" id="PF07703">
    <property type="entry name" value="A2M_BRD"/>
    <property type="match status" value="1"/>
</dbReference>
<feature type="domain" description="Alpha-macroglobulin receptor-binding" evidence="12">
    <location>
        <begin position="1035"/>
        <end position="1127"/>
    </location>
</feature>
<dbReference type="InterPro" id="IPR011625">
    <property type="entry name" value="A2M_N_BRD"/>
</dbReference>
<keyword evidence="14" id="KW-1185">Reference proteome</keyword>
<evidence type="ECO:0000256" key="9">
    <source>
        <dbReference type="SAM" id="SignalP"/>
    </source>
</evidence>
<dbReference type="SUPFAM" id="SSF48239">
    <property type="entry name" value="Terpenoid cyclases/Protein prenyltransferases"/>
    <property type="match status" value="1"/>
</dbReference>
<organism evidence="13 14">
    <name type="scientific">Culex pipiens pipiens</name>
    <name type="common">Northern house mosquito</name>
    <dbReference type="NCBI Taxonomy" id="38569"/>
    <lineage>
        <taxon>Eukaryota</taxon>
        <taxon>Metazoa</taxon>
        <taxon>Ecdysozoa</taxon>
        <taxon>Arthropoda</taxon>
        <taxon>Hexapoda</taxon>
        <taxon>Insecta</taxon>
        <taxon>Pterygota</taxon>
        <taxon>Neoptera</taxon>
        <taxon>Endopterygota</taxon>
        <taxon>Diptera</taxon>
        <taxon>Nematocera</taxon>
        <taxon>Culicoidea</taxon>
        <taxon>Culicidae</taxon>
        <taxon>Culicinae</taxon>
        <taxon>Culicini</taxon>
        <taxon>Culex</taxon>
        <taxon>Culex</taxon>
    </lineage>
</organism>
<dbReference type="InterPro" id="IPR047565">
    <property type="entry name" value="Alpha-macroglob_thiol-ester_cl"/>
</dbReference>
<evidence type="ECO:0000256" key="3">
    <source>
        <dbReference type="ARBA" id="ARBA00022966"/>
    </source>
</evidence>
<evidence type="ECO:0000256" key="4">
    <source>
        <dbReference type="ARBA" id="ARBA00023157"/>
    </source>
</evidence>
<dbReference type="Gene3D" id="2.20.130.20">
    <property type="match status" value="1"/>
</dbReference>
<dbReference type="Pfam" id="PF00207">
    <property type="entry name" value="A2M"/>
    <property type="match status" value="1"/>
</dbReference>
<dbReference type="Gene3D" id="2.60.40.10">
    <property type="entry name" value="Immunoglobulins"/>
    <property type="match status" value="2"/>
</dbReference>
<dbReference type="InterPro" id="IPR019742">
    <property type="entry name" value="MacrogloblnA2_CS"/>
</dbReference>
<evidence type="ECO:0000256" key="1">
    <source>
        <dbReference type="ARBA" id="ARBA00022729"/>
    </source>
</evidence>
<feature type="signal peptide" evidence="9">
    <location>
        <begin position="1"/>
        <end position="25"/>
    </location>
</feature>
<comment type="subunit">
    <text evidence="7">Heterodimer of a TEP1-N chain and an TEP1-C chain non-covalently linked. Forms a complex composed of TEP1-N and TEP1-C heterodimer, LRIM1 and APL1C; the interaction stabilizes TEP1-N and TEP1-C heterodimer, prevents its binding to tissues while circulating in the hemolymph and protects the thioester bond from hydrolysis. Mature TEP1 and to a lesser extent full-length TEP1 interact with SPCLIP1; the interaction is induced by microbial infection.</text>
</comment>
<dbReference type="InterPro" id="IPR036595">
    <property type="entry name" value="A-macroglobulin_rcpt-bd_sf"/>
</dbReference>
<keyword evidence="1 9" id="KW-0732">Signal</keyword>
<dbReference type="Pfam" id="PF01835">
    <property type="entry name" value="MG2"/>
    <property type="match status" value="1"/>
</dbReference>
<feature type="chain" id="PRO_5044789862" description="TEP1-F" evidence="9">
    <location>
        <begin position="26"/>
        <end position="1155"/>
    </location>
</feature>
<proteinExistence type="predicted"/>
<evidence type="ECO:0000313" key="13">
    <source>
        <dbReference type="EMBL" id="KAL1399607.1"/>
    </source>
</evidence>
<accession>A0ABD1DKY4</accession>
<protein>
    <recommendedName>
        <fullName evidence="8">TEP1-F</fullName>
    </recommendedName>
</protein>
<dbReference type="InterPro" id="IPR002890">
    <property type="entry name" value="MG2"/>
</dbReference>
<sequence length="1155" mass="130869">MVTNRLKWLLQLMLCCGLFVELCQSQGLSVIGPKLIRPFTPYTVAFANSLSRDARLEVVLEGPTDSVSVLNRAARLAVTRRTGKSHTFEVGEIPNGEYRLSIKSLSADFGFNEEIDLIYDGKTESLFVQLDKPVYKPGDMLRFRVVVVDVNTRPVTNLKSVQVKLADKDGNSIMEWPFGRLYNGVFETSFQLASSPVLGNWTLTALAGSSKVKKQFELREYILPKYYIKVYPTEVLLASKKQIKMAVETAYTFGRPLDGTLTVDLFLEDIYQRNPDHSVTKRIEGRTSVEFDLKKEVEVEEDSIFANVWARVSVMETFTNKTETIMRSIPVYKNPYTITVIRSEPMFRARMSYNMQLEIKDHNEVPAKGGTTASITIMYDGGNFDEISMVGEVDAKGMVPLELTPPTGATTLHMRVIYDSFEYDQFEEIYAAQSRSNQFITVTLNLKKYKVRPNKEVLFEVSCTERISHFSYILVARGSIVDSGNVNVFNKQKTSFRYRLLPQLAPKAKLIVSYTNKEFLIFDELDLDFDVFNNDFEFSLDHEVGNDYHPGQDIYVDLKAANDSYIAFHAIDQSVLHLGRDGHVFSRDDVLEDLSQYGATEANEFDPFHTMGLFLRTTAQVDFPYARQQLSRFGGSVFGKRVEKAIHIRTVFPETWLWRNYTMDGRNSKMTIASVVPDTVTSWTVTGFALSPTYGLGIMQETREFTVNQPFYIIANLPYSIKRDEVAVIHVTVFNFLGNTLTTDVTLFNKNDEIEFVEKSSDDPTRRTKAIIVPGNNGKPISFLIKAKKLGEIAIKIQAVNPLKTDSVEHMLRVIPESHMHEVNEARFIDLPKNTVQNFQIQVNIPREIDEGSARIKFTLDPDILGTAIKNLESLIRLPTGCGEQNMMRFVPNIVVLDYLSETGTIRDDIKEKAIGYLKSGYQNQMKYKLSDGSFGIWASSRGGTFLTAFVAKSLKIADKYMSVDIDVVNRAFAWLAGKQQPDGRFTEVGDVAHADMQEQSSFDLSVNLMNTTTYYRQQLHVCVKFNPKEAYQYSNMVLVEVFFPSGIVADDDAVQDLSSNRAIQKTELRFGGTSLVVYYTRLGVQKNCFTVTAERRFKVALHRPTYVVVYDYYDNKQSDRFAIQSYEGKVMQLCDVCEDEDCVTLACPPSTASG</sequence>
<evidence type="ECO:0000259" key="11">
    <source>
        <dbReference type="SMART" id="SM01360"/>
    </source>
</evidence>
<evidence type="ECO:0000256" key="6">
    <source>
        <dbReference type="ARBA" id="ARBA00057615"/>
    </source>
</evidence>
<dbReference type="Proteomes" id="UP001562425">
    <property type="component" value="Unassembled WGS sequence"/>
</dbReference>
<evidence type="ECO:0000256" key="8">
    <source>
        <dbReference type="ARBA" id="ARBA00078071"/>
    </source>
</evidence>
<keyword evidence="5" id="KW-0325">Glycoprotein</keyword>
<dbReference type="InterPro" id="IPR009048">
    <property type="entry name" value="A-macroglobulin_rcpt-bd"/>
</dbReference>
<evidence type="ECO:0000256" key="5">
    <source>
        <dbReference type="ARBA" id="ARBA00023180"/>
    </source>
</evidence>
<dbReference type="SMART" id="SM01419">
    <property type="entry name" value="Thiol-ester_cl"/>
    <property type="match status" value="1"/>
</dbReference>
<dbReference type="Pfam" id="PF17791">
    <property type="entry name" value="MG3"/>
    <property type="match status" value="1"/>
</dbReference>
<dbReference type="Gene3D" id="2.60.40.2950">
    <property type="match status" value="1"/>
</dbReference>
<feature type="domain" description="Alpha-2-macroglobulin bait region" evidence="10">
    <location>
        <begin position="440"/>
        <end position="578"/>
    </location>
</feature>
<gene>
    <name evidence="13" type="ORF">pipiens_008081</name>
</gene>
<comment type="caution">
    <text evidence="13">The sequence shown here is derived from an EMBL/GenBank/DDBJ whole genome shotgun (WGS) entry which is preliminary data.</text>
</comment>
<dbReference type="SUPFAM" id="SSF49410">
    <property type="entry name" value="Alpha-macroglobulin receptor domain"/>
    <property type="match status" value="1"/>
</dbReference>
<dbReference type="InterPro" id="IPR013783">
    <property type="entry name" value="Ig-like_fold"/>
</dbReference>
<evidence type="ECO:0000259" key="12">
    <source>
        <dbReference type="SMART" id="SM01361"/>
    </source>
</evidence>
<dbReference type="PROSITE" id="PS00477">
    <property type="entry name" value="ALPHA_2_MACROGLOBULIN"/>
    <property type="match status" value="1"/>
</dbReference>
<dbReference type="InterPro" id="IPR050473">
    <property type="entry name" value="A2M/Complement_sys"/>
</dbReference>
<dbReference type="Gene3D" id="1.50.10.20">
    <property type="match status" value="1"/>
</dbReference>
<evidence type="ECO:0000256" key="7">
    <source>
        <dbReference type="ARBA" id="ARBA00063781"/>
    </source>
</evidence>
<comment type="function">
    <text evidence="6">Binds covalently through a thioester bond to the pathogen surface resulting in pathogen clearance.</text>
</comment>
<dbReference type="PANTHER" id="PTHR11412">
    <property type="entry name" value="MACROGLOBULIN / COMPLEMENT"/>
    <property type="match status" value="1"/>
</dbReference>
<dbReference type="SMART" id="SM01359">
    <property type="entry name" value="A2M_N_2"/>
    <property type="match status" value="1"/>
</dbReference>
<name>A0ABD1DKY4_CULPP</name>
<dbReference type="PANTHER" id="PTHR11412:SF136">
    <property type="entry name" value="CD109 ANTIGEN"/>
    <property type="match status" value="1"/>
</dbReference>
<dbReference type="InterPro" id="IPR008930">
    <property type="entry name" value="Terpenoid_cyclase/PrenylTrfase"/>
</dbReference>
<dbReference type="SMART" id="SM01360">
    <property type="entry name" value="A2M"/>
    <property type="match status" value="1"/>
</dbReference>
<dbReference type="InterPro" id="IPR011626">
    <property type="entry name" value="Alpha-macroglobulin_TED"/>
</dbReference>
<dbReference type="GO" id="GO:0005615">
    <property type="term" value="C:extracellular space"/>
    <property type="evidence" value="ECO:0007669"/>
    <property type="project" value="UniProtKB-ARBA"/>
</dbReference>
<evidence type="ECO:0000259" key="10">
    <source>
        <dbReference type="SMART" id="SM01359"/>
    </source>
</evidence>
<evidence type="ECO:0000313" key="14">
    <source>
        <dbReference type="Proteomes" id="UP001562425"/>
    </source>
</evidence>
<feature type="domain" description="Alpha-2-macroglobulin" evidence="11">
    <location>
        <begin position="655"/>
        <end position="747"/>
    </location>
</feature>
<keyword evidence="4" id="KW-1015">Disulfide bond</keyword>
<dbReference type="GO" id="GO:0002376">
    <property type="term" value="P:immune system process"/>
    <property type="evidence" value="ECO:0007669"/>
    <property type="project" value="UniProtKB-KW"/>
</dbReference>
<dbReference type="InterPro" id="IPR001599">
    <property type="entry name" value="Macroglobln_a2"/>
</dbReference>
<dbReference type="Pfam" id="PF07677">
    <property type="entry name" value="A2M_recep"/>
    <property type="match status" value="1"/>
</dbReference>
<reference evidence="13 14" key="1">
    <citation type="submission" date="2024-05" db="EMBL/GenBank/DDBJ databases">
        <title>Culex pipiens pipiens assembly and annotation.</title>
        <authorList>
            <person name="Alout H."/>
            <person name="Durand T."/>
        </authorList>
    </citation>
    <scope>NUCLEOTIDE SEQUENCE [LARGE SCALE GENOMIC DNA]</scope>
    <source>
        <strain evidence="13">HA-2024</strain>
        <tissue evidence="13">Whole body</tissue>
    </source>
</reference>
<dbReference type="SMART" id="SM01361">
    <property type="entry name" value="A2M_recep"/>
    <property type="match status" value="1"/>
</dbReference>
<dbReference type="InterPro" id="IPR041555">
    <property type="entry name" value="MG3"/>
</dbReference>
<dbReference type="Gene3D" id="2.60.120.1540">
    <property type="match status" value="1"/>
</dbReference>
<dbReference type="EMBL" id="JBEHCU010005497">
    <property type="protein sequence ID" value="KAL1399607.1"/>
    <property type="molecule type" value="Genomic_DNA"/>
</dbReference>
<dbReference type="Gene3D" id="2.60.40.1930">
    <property type="match status" value="2"/>
</dbReference>
<evidence type="ECO:0000256" key="2">
    <source>
        <dbReference type="ARBA" id="ARBA00022859"/>
    </source>
</evidence>
<keyword evidence="2" id="KW-0391">Immunity</keyword>
<dbReference type="FunFam" id="2.60.40.1930:FF:000001">
    <property type="entry name" value="CD109 isoform 3"/>
    <property type="match status" value="1"/>
</dbReference>
<dbReference type="Pfam" id="PF07678">
    <property type="entry name" value="TED_complement"/>
    <property type="match status" value="1"/>
</dbReference>
<keyword evidence="3" id="KW-0882">Thioester bond</keyword>